<evidence type="ECO:0000313" key="1">
    <source>
        <dbReference type="EMBL" id="CAF1130381.1"/>
    </source>
</evidence>
<gene>
    <name evidence="1" type="ORF">OVA965_LOCUS20622</name>
    <name evidence="2" type="ORF">TMI583_LOCUS21055</name>
</gene>
<feature type="non-terminal residue" evidence="2">
    <location>
        <position position="102"/>
    </location>
</feature>
<sequence>MCSRAQEETGVFEIDIVLKHNRKSYAAFLRDLSSYADVKELLTGSGALFHTDKRKQTDCAWCLKMTQYDDKCKLEQLNDILILCCCNCTKYSAVFYRERIDT</sequence>
<name>A0A8S2LME5_9BILA</name>
<proteinExistence type="predicted"/>
<dbReference type="Proteomes" id="UP000677228">
    <property type="component" value="Unassembled WGS sequence"/>
</dbReference>
<protein>
    <submittedName>
        <fullName evidence="2">Uncharacterized protein</fullName>
    </submittedName>
</protein>
<dbReference type="Proteomes" id="UP000682733">
    <property type="component" value="Unassembled WGS sequence"/>
</dbReference>
<reference evidence="2" key="1">
    <citation type="submission" date="2021-02" db="EMBL/GenBank/DDBJ databases">
        <authorList>
            <person name="Nowell W R."/>
        </authorList>
    </citation>
    <scope>NUCLEOTIDE SEQUENCE</scope>
</reference>
<accession>A0A8S2LME5</accession>
<organism evidence="2 3">
    <name type="scientific">Didymodactylos carnosus</name>
    <dbReference type="NCBI Taxonomy" id="1234261"/>
    <lineage>
        <taxon>Eukaryota</taxon>
        <taxon>Metazoa</taxon>
        <taxon>Spiralia</taxon>
        <taxon>Gnathifera</taxon>
        <taxon>Rotifera</taxon>
        <taxon>Eurotatoria</taxon>
        <taxon>Bdelloidea</taxon>
        <taxon>Philodinida</taxon>
        <taxon>Philodinidae</taxon>
        <taxon>Didymodactylos</taxon>
    </lineage>
</organism>
<dbReference type="AlphaFoldDB" id="A0A8S2LME5"/>
<comment type="caution">
    <text evidence="2">The sequence shown here is derived from an EMBL/GenBank/DDBJ whole genome shotgun (WGS) entry which is preliminary data.</text>
</comment>
<evidence type="ECO:0000313" key="3">
    <source>
        <dbReference type="Proteomes" id="UP000682733"/>
    </source>
</evidence>
<evidence type="ECO:0000313" key="2">
    <source>
        <dbReference type="EMBL" id="CAF3912955.1"/>
    </source>
</evidence>
<dbReference type="EMBL" id="CAJOBA010021539">
    <property type="protein sequence ID" value="CAF3912955.1"/>
    <property type="molecule type" value="Genomic_DNA"/>
</dbReference>
<dbReference type="EMBL" id="CAJNOK010011026">
    <property type="protein sequence ID" value="CAF1130381.1"/>
    <property type="molecule type" value="Genomic_DNA"/>
</dbReference>